<comment type="function">
    <text evidence="4">Catalyzes two steps in the biosynthesis of coenzyme A. In the first step cysteine is conjugated to 4'-phosphopantothenate to form 4-phosphopantothenoylcysteine, in the latter compound is decarboxylated to form 4'-phosphopantotheine.</text>
</comment>
<dbReference type="EC" id="4.1.1.36" evidence="3"/>
<comment type="caution">
    <text evidence="3">Lacks conserved residue(s) required for the propagation of feature annotation.</text>
</comment>
<dbReference type="GO" id="GO:0004632">
    <property type="term" value="F:phosphopantothenate--cysteine ligase activity"/>
    <property type="evidence" value="ECO:0007669"/>
    <property type="project" value="UniProtKB-UniRule"/>
</dbReference>
<keyword evidence="3" id="KW-0460">Magnesium</keyword>
<feature type="binding site" evidence="3">
    <location>
        <position position="313"/>
    </location>
    <ligand>
        <name>CTP</name>
        <dbReference type="ChEBI" id="CHEBI:37563"/>
    </ligand>
</feature>
<dbReference type="SUPFAM" id="SSF102645">
    <property type="entry name" value="CoaB-like"/>
    <property type="match status" value="1"/>
</dbReference>
<dbReference type="PANTHER" id="PTHR14359">
    <property type="entry name" value="HOMO-OLIGOMERIC FLAVIN CONTAINING CYS DECARBOXYLASE FAMILY"/>
    <property type="match status" value="1"/>
</dbReference>
<comment type="similarity">
    <text evidence="3 4">In the C-terminal section; belongs to the PPC synthetase family.</text>
</comment>
<dbReference type="GO" id="GO:0010181">
    <property type="term" value="F:FMN binding"/>
    <property type="evidence" value="ECO:0007669"/>
    <property type="project" value="UniProtKB-UniRule"/>
</dbReference>
<dbReference type="EMBL" id="OBEN01000004">
    <property type="protein sequence ID" value="SNZ14185.1"/>
    <property type="molecule type" value="Genomic_DNA"/>
</dbReference>
<evidence type="ECO:0000313" key="8">
    <source>
        <dbReference type="Proteomes" id="UP000218627"/>
    </source>
</evidence>
<protein>
    <recommendedName>
        <fullName evidence="3">Coenzyme A biosynthesis bifunctional protein CoaBC</fullName>
    </recommendedName>
    <alternativeName>
        <fullName evidence="3">DNA/pantothenate metabolism flavoprotein</fullName>
    </alternativeName>
    <alternativeName>
        <fullName evidence="3">Phosphopantothenoylcysteine synthetase/decarboxylase</fullName>
        <shortName evidence="3">PPCS-PPCDC</shortName>
    </alternativeName>
    <domain>
        <recommendedName>
            <fullName evidence="3">Phosphopantothenoylcysteine decarboxylase</fullName>
            <shortName evidence="3">PPC decarboxylase</shortName>
            <shortName evidence="3">PPC-DC</shortName>
            <ecNumber evidence="3">4.1.1.36</ecNumber>
        </recommendedName>
        <alternativeName>
            <fullName evidence="3">CoaC</fullName>
        </alternativeName>
    </domain>
    <domain>
        <recommendedName>
            <fullName evidence="3">Phosphopantothenate--cysteine ligase</fullName>
            <ecNumber evidence="3">6.3.2.5</ecNumber>
        </recommendedName>
        <alternativeName>
            <fullName evidence="3">CoaB</fullName>
        </alternativeName>
        <alternativeName>
            <fullName evidence="3">Phosphopantothenoylcysteine synthetase</fullName>
            <shortName evidence="3">PPC synthetase</shortName>
            <shortName evidence="3">PPC-S</shortName>
        </alternativeName>
    </domain>
</protein>
<dbReference type="InterPro" id="IPR007085">
    <property type="entry name" value="DNA/pantothenate-metab_flavo_C"/>
</dbReference>
<comment type="pathway">
    <text evidence="3 4">Cofactor biosynthesis; coenzyme A biosynthesis; CoA from (R)-pantothenate: step 3/5.</text>
</comment>
<dbReference type="NCBIfam" id="TIGR00521">
    <property type="entry name" value="coaBC_dfp"/>
    <property type="match status" value="1"/>
</dbReference>
<dbReference type="GO" id="GO:0015941">
    <property type="term" value="P:pantothenate catabolic process"/>
    <property type="evidence" value="ECO:0007669"/>
    <property type="project" value="InterPro"/>
</dbReference>
<dbReference type="InterPro" id="IPR036551">
    <property type="entry name" value="Flavin_trans-like"/>
</dbReference>
<name>A0A285NXH3_9AQUI</name>
<feature type="binding site" evidence="3">
    <location>
        <position position="328"/>
    </location>
    <ligand>
        <name>CTP</name>
        <dbReference type="ChEBI" id="CHEBI:37563"/>
    </ligand>
</feature>
<evidence type="ECO:0000313" key="7">
    <source>
        <dbReference type="EMBL" id="SNZ14185.1"/>
    </source>
</evidence>
<dbReference type="Gene3D" id="3.40.50.1950">
    <property type="entry name" value="Flavin prenyltransferase-like"/>
    <property type="match status" value="1"/>
</dbReference>
<dbReference type="Pfam" id="PF04127">
    <property type="entry name" value="DFP"/>
    <property type="match status" value="1"/>
</dbReference>
<evidence type="ECO:0000256" key="4">
    <source>
        <dbReference type="RuleBase" id="RU364078"/>
    </source>
</evidence>
<evidence type="ECO:0000256" key="3">
    <source>
        <dbReference type="HAMAP-Rule" id="MF_02225"/>
    </source>
</evidence>
<feature type="domain" description="DNA/pantothenate metabolism flavoprotein C-terminal" evidence="6">
    <location>
        <begin position="177"/>
        <end position="382"/>
    </location>
</feature>
<dbReference type="HAMAP" id="MF_02225">
    <property type="entry name" value="CoaBC"/>
    <property type="match status" value="1"/>
</dbReference>
<feature type="binding site" evidence="3">
    <location>
        <begin position="295"/>
        <end position="298"/>
    </location>
    <ligand>
        <name>CTP</name>
        <dbReference type="ChEBI" id="CHEBI:37563"/>
    </ligand>
</feature>
<accession>A0A285NXH3</accession>
<dbReference type="GO" id="GO:0004633">
    <property type="term" value="F:phosphopantothenoylcysteine decarboxylase activity"/>
    <property type="evidence" value="ECO:0007669"/>
    <property type="project" value="UniProtKB-UniRule"/>
</dbReference>
<comment type="cofactor">
    <cofactor evidence="3">
        <name>Mg(2+)</name>
        <dbReference type="ChEBI" id="CHEBI:18420"/>
    </cofactor>
</comment>
<dbReference type="InterPro" id="IPR005252">
    <property type="entry name" value="CoaBC"/>
</dbReference>
<keyword evidence="8" id="KW-1185">Reference proteome</keyword>
<reference evidence="8" key="1">
    <citation type="submission" date="2017-09" db="EMBL/GenBank/DDBJ databases">
        <authorList>
            <person name="Varghese N."/>
            <person name="Submissions S."/>
        </authorList>
    </citation>
    <scope>NUCLEOTIDE SEQUENCE [LARGE SCALE GENOMIC DNA]</scope>
    <source>
        <strain evidence="8">DSM 2913</strain>
    </source>
</reference>
<evidence type="ECO:0000256" key="2">
    <source>
        <dbReference type="ARBA" id="ARBA00023239"/>
    </source>
</evidence>
<evidence type="ECO:0000256" key="1">
    <source>
        <dbReference type="ARBA" id="ARBA00022793"/>
    </source>
</evidence>
<comment type="function">
    <text evidence="3">Catalyzes two sequential steps in the biosynthesis of coenzyme A. In the first step cysteine is conjugated to 4'-phosphopantothenate to form 4-phosphopantothenoylcysteine. In the second step the latter compound is decarboxylated to form 4'-phosphopantotheine.</text>
</comment>
<dbReference type="SUPFAM" id="SSF52507">
    <property type="entry name" value="Homo-oligomeric flavin-containing Cys decarboxylases, HFCD"/>
    <property type="match status" value="1"/>
</dbReference>
<dbReference type="RefSeq" id="WP_096601993.1">
    <property type="nucleotide sequence ID" value="NZ_OBEN01000004.1"/>
</dbReference>
<dbReference type="AlphaFoldDB" id="A0A285NXH3"/>
<dbReference type="Proteomes" id="UP000218627">
    <property type="component" value="Unassembled WGS sequence"/>
</dbReference>
<keyword evidence="3 4" id="KW-0288">FMN</keyword>
<dbReference type="UniPathway" id="UPA00241">
    <property type="reaction ID" value="UER00353"/>
</dbReference>
<keyword evidence="2 3" id="KW-0456">Lyase</keyword>
<gene>
    <name evidence="3" type="primary">coaBC</name>
    <name evidence="7" type="ORF">SAMN06265353_1013</name>
</gene>
<comment type="cofactor">
    <cofactor evidence="3">
        <name>FMN</name>
        <dbReference type="ChEBI" id="CHEBI:58210"/>
    </cofactor>
    <text evidence="3">Binds 1 FMN per subunit.</text>
</comment>
<comment type="pathway">
    <text evidence="3 4">Cofactor biosynthesis; coenzyme A biosynthesis; CoA from (R)-pantothenate: step 2/5.</text>
</comment>
<dbReference type="InterPro" id="IPR035929">
    <property type="entry name" value="CoaB-like_sf"/>
</dbReference>
<feature type="binding site" evidence="3">
    <location>
        <position position="332"/>
    </location>
    <ligand>
        <name>CTP</name>
        <dbReference type="ChEBI" id="CHEBI:37563"/>
    </ligand>
</feature>
<feature type="region of interest" description="Phosphopantothenoylcysteine decarboxylase" evidence="3">
    <location>
        <begin position="1"/>
        <end position="181"/>
    </location>
</feature>
<evidence type="ECO:0000259" key="6">
    <source>
        <dbReference type="Pfam" id="PF04127"/>
    </source>
</evidence>
<keyword evidence="3" id="KW-0479">Metal-binding</keyword>
<dbReference type="InterPro" id="IPR003382">
    <property type="entry name" value="Flavoprotein"/>
</dbReference>
<keyword evidence="3 4" id="KW-0436">Ligase</keyword>
<dbReference type="GO" id="GO:0046872">
    <property type="term" value="F:metal ion binding"/>
    <property type="evidence" value="ECO:0007669"/>
    <property type="project" value="UniProtKB-KW"/>
</dbReference>
<dbReference type="Gene3D" id="3.40.50.10300">
    <property type="entry name" value="CoaB-like"/>
    <property type="match status" value="1"/>
</dbReference>
<dbReference type="PANTHER" id="PTHR14359:SF6">
    <property type="entry name" value="PHOSPHOPANTOTHENOYLCYSTEINE DECARBOXYLASE"/>
    <property type="match status" value="1"/>
</dbReference>
<feature type="binding site" evidence="3">
    <location>
        <position position="270"/>
    </location>
    <ligand>
        <name>CTP</name>
        <dbReference type="ChEBI" id="CHEBI:37563"/>
    </ligand>
</feature>
<feature type="region of interest" description="Phosphopantothenate--cysteine ligase" evidence="3">
    <location>
        <begin position="182"/>
        <end position="389"/>
    </location>
</feature>
<dbReference type="GO" id="GO:0071513">
    <property type="term" value="C:phosphopantothenoylcysteine decarboxylase complex"/>
    <property type="evidence" value="ECO:0007669"/>
    <property type="project" value="TreeGrafter"/>
</dbReference>
<dbReference type="OrthoDB" id="9802554at2"/>
<dbReference type="EC" id="6.3.2.5" evidence="3"/>
<evidence type="ECO:0000259" key="5">
    <source>
        <dbReference type="Pfam" id="PF02441"/>
    </source>
</evidence>
<dbReference type="Pfam" id="PF02441">
    <property type="entry name" value="Flavoprotein"/>
    <property type="match status" value="1"/>
</dbReference>
<comment type="similarity">
    <text evidence="3 4">In the N-terminal section; belongs to the HFCD (homo-oligomeric flavin containing Cys decarboxylase) superfamily.</text>
</comment>
<keyword evidence="3 4" id="KW-0285">Flavoprotein</keyword>
<keyword evidence="3" id="KW-0511">Multifunctional enzyme</keyword>
<feature type="domain" description="Flavoprotein" evidence="5">
    <location>
        <begin position="3"/>
        <end position="163"/>
    </location>
</feature>
<dbReference type="GO" id="GO:0015937">
    <property type="term" value="P:coenzyme A biosynthetic process"/>
    <property type="evidence" value="ECO:0007669"/>
    <property type="project" value="UniProtKB-UniRule"/>
</dbReference>
<organism evidence="7 8">
    <name type="scientific">Hydrogenobacter hydrogenophilus</name>
    <dbReference type="NCBI Taxonomy" id="35835"/>
    <lineage>
        <taxon>Bacteria</taxon>
        <taxon>Pseudomonadati</taxon>
        <taxon>Aquificota</taxon>
        <taxon>Aquificia</taxon>
        <taxon>Aquificales</taxon>
        <taxon>Aquificaceae</taxon>
        <taxon>Hydrogenobacter</taxon>
    </lineage>
</organism>
<comment type="catalytic activity">
    <reaction evidence="3 4">
        <text>N-[(R)-4-phosphopantothenoyl]-L-cysteine + H(+) = (R)-4'-phosphopantetheine + CO2</text>
        <dbReference type="Rhea" id="RHEA:16793"/>
        <dbReference type="ChEBI" id="CHEBI:15378"/>
        <dbReference type="ChEBI" id="CHEBI:16526"/>
        <dbReference type="ChEBI" id="CHEBI:59458"/>
        <dbReference type="ChEBI" id="CHEBI:61723"/>
        <dbReference type="EC" id="4.1.1.36"/>
    </reaction>
</comment>
<feature type="binding site" evidence="3">
    <location>
        <position position="280"/>
    </location>
    <ligand>
        <name>CTP</name>
        <dbReference type="ChEBI" id="CHEBI:37563"/>
    </ligand>
</feature>
<feature type="active site" description="Proton donor" evidence="3">
    <location>
        <position position="150"/>
    </location>
</feature>
<sequence length="389" mass="44074">MTKVLIGVSSSIAIYKVCDLIRSLRKKNYQVRVIMTPFSEKFISKLTFEALSGHKAYSQWEDDPLAHINLARWCDVFLIAPCSINTLSKIALGIGDNLLTSTVLAYIGKLLIAPAGNVSMYTNPIVKEHINKLKSLGHIIIEPEEGKLVCEEEGQGKLASEERILDWIEYAIRPKPLKNKKVLITCGATREYIDQVRFISNSSSGKMGFALASAFRWYGADVKVIAGFTTAEEPPEVEIYRVISTRDMYQKVMELRDWADIIVMNSAVSDFTPAMRYTGKIKKTERINLELVKTPDILEELGKDKKGKLLIGFSLEEEKDLLKNSWEKLKRKNLDMLIANPLEVMDREFHVGYILYADGREEQIEFTQKQISAETIVKRVINLLNGYGV</sequence>
<proteinExistence type="inferred from homology"/>
<keyword evidence="1 3" id="KW-0210">Decarboxylase</keyword>
<comment type="catalytic activity">
    <reaction evidence="3 4">
        <text>(R)-4'-phosphopantothenate + L-cysteine + CTP = N-[(R)-4-phosphopantothenoyl]-L-cysteine + CMP + diphosphate + H(+)</text>
        <dbReference type="Rhea" id="RHEA:19397"/>
        <dbReference type="ChEBI" id="CHEBI:10986"/>
        <dbReference type="ChEBI" id="CHEBI:15378"/>
        <dbReference type="ChEBI" id="CHEBI:33019"/>
        <dbReference type="ChEBI" id="CHEBI:35235"/>
        <dbReference type="ChEBI" id="CHEBI:37563"/>
        <dbReference type="ChEBI" id="CHEBI:59458"/>
        <dbReference type="ChEBI" id="CHEBI:60377"/>
        <dbReference type="EC" id="6.3.2.5"/>
    </reaction>
</comment>